<evidence type="ECO:0000259" key="1">
    <source>
        <dbReference type="Pfam" id="PF00144"/>
    </source>
</evidence>
<evidence type="ECO:0000313" key="3">
    <source>
        <dbReference type="Proteomes" id="UP001500552"/>
    </source>
</evidence>
<dbReference type="SUPFAM" id="SSF56601">
    <property type="entry name" value="beta-lactamase/transpeptidase-like"/>
    <property type="match status" value="1"/>
</dbReference>
<dbReference type="Gene3D" id="3.40.710.10">
    <property type="entry name" value="DD-peptidase/beta-lactamase superfamily"/>
    <property type="match status" value="1"/>
</dbReference>
<dbReference type="NCBIfam" id="TIGR01409">
    <property type="entry name" value="TAT_signal_seq"/>
    <property type="match status" value="1"/>
</dbReference>
<organism evidence="2 3">
    <name type="scientific">Pontibacter saemangeumensis</name>
    <dbReference type="NCBI Taxonomy" id="1084525"/>
    <lineage>
        <taxon>Bacteria</taxon>
        <taxon>Pseudomonadati</taxon>
        <taxon>Bacteroidota</taxon>
        <taxon>Cytophagia</taxon>
        <taxon>Cytophagales</taxon>
        <taxon>Hymenobacteraceae</taxon>
        <taxon>Pontibacter</taxon>
    </lineage>
</organism>
<name>A0ABP8L7F2_9BACT</name>
<dbReference type="PANTHER" id="PTHR43283:SF7">
    <property type="entry name" value="BETA-LACTAMASE-RELATED DOMAIN-CONTAINING PROTEIN"/>
    <property type="match status" value="1"/>
</dbReference>
<dbReference type="InterPro" id="IPR050789">
    <property type="entry name" value="Diverse_Enzym_Activities"/>
</dbReference>
<sequence>MSMTLDRRRFLKQMGAGVAGIGFLSLMPGTLEAALLKANSLPRSIPELQGVSSEAILRFVEAVEKQNLGLHSLMVVRNGQVVAEGWWAPYAPELKHTLFSLSKSFTSTAIGFAVAEGKLKVTDKVMSFFPEDKPAEVSSNLAAMRIKDLLTMTTGHETDTLRPLLQETSGGWARKFLSLPVEREPGTHFVYNTGATYMLSAILQKVAGQTVLEYLTPRLFQPLGIEGADWETDPDGINTGGYGLRVRTEDIAKFGQLYLQKGKWNGKQILPAQWVEEATAYQVPNAPSATPAHDWNQGYGYQFWRSRHNSYRGDGAMGQYCLVLPEKDAVIAITSETHDMQAILNQVWEILLPGLKPAALPQNATAQKALRQKLASLTLLPPKTNTSSPIASKVSGKIYKVQENPLHIDTVSFTFNKDKVTVKFQDGEEVHQIVCGLNEWVKGETQLPGSPPSFVPMQRKLPLPKEKVAAFGTWTSPDTFVMTWSFNQTPHTDTVTCHFEDKTVRMVFTDSIVQKAPERKSERPVLVGQMIG</sequence>
<dbReference type="InterPro" id="IPR019546">
    <property type="entry name" value="TAT_signal_bac_arc"/>
</dbReference>
<feature type="domain" description="Beta-lactamase-related" evidence="1">
    <location>
        <begin position="72"/>
        <end position="337"/>
    </location>
</feature>
<accession>A0ABP8L7F2</accession>
<evidence type="ECO:0000313" key="2">
    <source>
        <dbReference type="EMBL" id="GAA4424284.1"/>
    </source>
</evidence>
<comment type="caution">
    <text evidence="2">The sequence shown here is derived from an EMBL/GenBank/DDBJ whole genome shotgun (WGS) entry which is preliminary data.</text>
</comment>
<gene>
    <name evidence="2" type="ORF">GCM10023188_03980</name>
</gene>
<dbReference type="PANTHER" id="PTHR43283">
    <property type="entry name" value="BETA-LACTAMASE-RELATED"/>
    <property type="match status" value="1"/>
</dbReference>
<protein>
    <recommendedName>
        <fullName evidence="1">Beta-lactamase-related domain-containing protein</fullName>
    </recommendedName>
</protein>
<dbReference type="InterPro" id="IPR012338">
    <property type="entry name" value="Beta-lactam/transpept-like"/>
</dbReference>
<dbReference type="PROSITE" id="PS51318">
    <property type="entry name" value="TAT"/>
    <property type="match status" value="1"/>
</dbReference>
<keyword evidence="3" id="KW-1185">Reference proteome</keyword>
<reference evidence="3" key="1">
    <citation type="journal article" date="2019" name="Int. J. Syst. Evol. Microbiol.">
        <title>The Global Catalogue of Microorganisms (GCM) 10K type strain sequencing project: providing services to taxonomists for standard genome sequencing and annotation.</title>
        <authorList>
            <consortium name="The Broad Institute Genomics Platform"/>
            <consortium name="The Broad Institute Genome Sequencing Center for Infectious Disease"/>
            <person name="Wu L."/>
            <person name="Ma J."/>
        </authorList>
    </citation>
    <scope>NUCLEOTIDE SEQUENCE [LARGE SCALE GENOMIC DNA]</scope>
    <source>
        <strain evidence="3">JCM 17926</strain>
    </source>
</reference>
<dbReference type="Proteomes" id="UP001500552">
    <property type="component" value="Unassembled WGS sequence"/>
</dbReference>
<dbReference type="InterPro" id="IPR001466">
    <property type="entry name" value="Beta-lactam-related"/>
</dbReference>
<dbReference type="EMBL" id="BAABHC010000002">
    <property type="protein sequence ID" value="GAA4424284.1"/>
    <property type="molecule type" value="Genomic_DNA"/>
</dbReference>
<dbReference type="InterPro" id="IPR006311">
    <property type="entry name" value="TAT_signal"/>
</dbReference>
<proteinExistence type="predicted"/>
<dbReference type="Pfam" id="PF00144">
    <property type="entry name" value="Beta-lactamase"/>
    <property type="match status" value="1"/>
</dbReference>